<protein>
    <recommendedName>
        <fullName evidence="9">C6 zinc finger domain protein</fullName>
    </recommendedName>
</protein>
<name>A0A5N6TVX0_ASPAV</name>
<evidence type="ECO:0000256" key="4">
    <source>
        <dbReference type="ARBA" id="ARBA00023125"/>
    </source>
</evidence>
<dbReference type="GO" id="GO:0046872">
    <property type="term" value="F:metal ion binding"/>
    <property type="evidence" value="ECO:0007669"/>
    <property type="project" value="UniProtKB-KW"/>
</dbReference>
<evidence type="ECO:0000256" key="5">
    <source>
        <dbReference type="ARBA" id="ARBA00023163"/>
    </source>
</evidence>
<dbReference type="PANTHER" id="PTHR36206">
    <property type="entry name" value="ASPERCRYPTIN BIOSYNTHESIS CLUSTER-SPECIFIC TRANSCRIPTION REGULATOR ATNN-RELATED"/>
    <property type="match status" value="1"/>
</dbReference>
<evidence type="ECO:0000256" key="2">
    <source>
        <dbReference type="ARBA" id="ARBA00022833"/>
    </source>
</evidence>
<dbReference type="InterPro" id="IPR021858">
    <property type="entry name" value="Fun_TF"/>
</dbReference>
<proteinExistence type="predicted"/>
<evidence type="ECO:0008006" key="9">
    <source>
        <dbReference type="Google" id="ProtNLM"/>
    </source>
</evidence>
<evidence type="ECO:0000313" key="8">
    <source>
        <dbReference type="Proteomes" id="UP000325780"/>
    </source>
</evidence>
<accession>A0A5N6TVX0</accession>
<evidence type="ECO:0000256" key="3">
    <source>
        <dbReference type="ARBA" id="ARBA00023015"/>
    </source>
</evidence>
<dbReference type="PANTHER" id="PTHR36206:SF4">
    <property type="entry name" value="HYPOTHETICAL CONSERVED PROTEIN (EUROFUNG)-RELATED"/>
    <property type="match status" value="1"/>
</dbReference>
<keyword evidence="4" id="KW-0238">DNA-binding</keyword>
<evidence type="ECO:0000256" key="1">
    <source>
        <dbReference type="ARBA" id="ARBA00022723"/>
    </source>
</evidence>
<keyword evidence="6" id="KW-0539">Nucleus</keyword>
<dbReference type="EMBL" id="ML742100">
    <property type="protein sequence ID" value="KAE8150229.1"/>
    <property type="molecule type" value="Genomic_DNA"/>
</dbReference>
<organism evidence="7 8">
    <name type="scientific">Aspergillus avenaceus</name>
    <dbReference type="NCBI Taxonomy" id="36643"/>
    <lineage>
        <taxon>Eukaryota</taxon>
        <taxon>Fungi</taxon>
        <taxon>Dikarya</taxon>
        <taxon>Ascomycota</taxon>
        <taxon>Pezizomycotina</taxon>
        <taxon>Eurotiomycetes</taxon>
        <taxon>Eurotiomycetidae</taxon>
        <taxon>Eurotiales</taxon>
        <taxon>Aspergillaceae</taxon>
        <taxon>Aspergillus</taxon>
        <taxon>Aspergillus subgen. Circumdati</taxon>
    </lineage>
</organism>
<dbReference type="GO" id="GO:0003677">
    <property type="term" value="F:DNA binding"/>
    <property type="evidence" value="ECO:0007669"/>
    <property type="project" value="UniProtKB-KW"/>
</dbReference>
<dbReference type="Proteomes" id="UP000325780">
    <property type="component" value="Unassembled WGS sequence"/>
</dbReference>
<dbReference type="OrthoDB" id="2593732at2759"/>
<evidence type="ECO:0000313" key="7">
    <source>
        <dbReference type="EMBL" id="KAE8150229.1"/>
    </source>
</evidence>
<gene>
    <name evidence="7" type="ORF">BDV25DRAFT_172318</name>
</gene>
<evidence type="ECO:0000256" key="6">
    <source>
        <dbReference type="ARBA" id="ARBA00023242"/>
    </source>
</evidence>
<sequence length="465" mass="52894">MHHLQSQLRQRLDANRRPALSADHRIILRPETREERRYAEYFYTQTARAFSGCFDSKLWSYLIPQISEAEPTIRHAMVAIGAIHTGFGDAANRRQIGLSGEGQFALQQYNKAIRHLIGLQATAAARSWEMILVTCCLFISFEILQGNRTLALNHIDAGLKILFGCEHSAIATNCSSEIYQELRRFFCRVNLQASYMGRLLFPLGFPSLDAIDFGVAFTDMSHARSALDQLMNKGLLFIRSVGVDRDARDDSFRLKKEPEQQALQRGFNLWLVSLDKLVQKLGAWVQPTELRASLLLRIYHRISMVWVLTVLARDEMVFDRHIADFDAIVGYAEVVRLTTEINNRNSSSSVFTLDGEIIAPLYFLSNKCRNPYIRRRAIKLLSCCGRVEGMWNARQYATVATLVMEVEEGACPGAVDSEKDVGALARVYECFHPQDAERNPCHVVLMLKPDGVDTAFQPRKEVYHW</sequence>
<keyword evidence="5" id="KW-0804">Transcription</keyword>
<dbReference type="InterPro" id="IPR052360">
    <property type="entry name" value="Transcr_Regulatory_Proteins"/>
</dbReference>
<keyword evidence="3" id="KW-0805">Transcription regulation</keyword>
<reference evidence="7 8" key="1">
    <citation type="submission" date="2019-04" db="EMBL/GenBank/DDBJ databases">
        <title>Friends and foes A comparative genomics study of 23 Aspergillus species from section Flavi.</title>
        <authorList>
            <consortium name="DOE Joint Genome Institute"/>
            <person name="Kjaerbolling I."/>
            <person name="Vesth T."/>
            <person name="Frisvad J.C."/>
            <person name="Nybo J.L."/>
            <person name="Theobald S."/>
            <person name="Kildgaard S."/>
            <person name="Isbrandt T."/>
            <person name="Kuo A."/>
            <person name="Sato A."/>
            <person name="Lyhne E.K."/>
            <person name="Kogle M.E."/>
            <person name="Wiebenga A."/>
            <person name="Kun R.S."/>
            <person name="Lubbers R.J."/>
            <person name="Makela M.R."/>
            <person name="Barry K."/>
            <person name="Chovatia M."/>
            <person name="Clum A."/>
            <person name="Daum C."/>
            <person name="Haridas S."/>
            <person name="He G."/>
            <person name="LaButti K."/>
            <person name="Lipzen A."/>
            <person name="Mondo S."/>
            <person name="Riley R."/>
            <person name="Salamov A."/>
            <person name="Simmons B.A."/>
            <person name="Magnuson J.K."/>
            <person name="Henrissat B."/>
            <person name="Mortensen U.H."/>
            <person name="Larsen T.O."/>
            <person name="Devries R.P."/>
            <person name="Grigoriev I.V."/>
            <person name="Machida M."/>
            <person name="Baker S.E."/>
            <person name="Andersen M.R."/>
        </authorList>
    </citation>
    <scope>NUCLEOTIDE SEQUENCE [LARGE SCALE GENOMIC DNA]</scope>
    <source>
        <strain evidence="7 8">IBT 18842</strain>
    </source>
</reference>
<keyword evidence="1" id="KW-0479">Metal-binding</keyword>
<dbReference type="Pfam" id="PF11951">
    <property type="entry name" value="Fungal_trans_2"/>
    <property type="match status" value="1"/>
</dbReference>
<dbReference type="AlphaFoldDB" id="A0A5N6TVX0"/>
<keyword evidence="8" id="KW-1185">Reference proteome</keyword>
<keyword evidence="2" id="KW-0862">Zinc</keyword>